<dbReference type="Gene3D" id="1.10.287.560">
    <property type="entry name" value="Histidine kinase CheA-like, homodimeric domain"/>
    <property type="match status" value="1"/>
</dbReference>
<dbReference type="SMART" id="SM00073">
    <property type="entry name" value="HPT"/>
    <property type="match status" value="1"/>
</dbReference>
<protein>
    <recommendedName>
        <fullName evidence="3">Chemotaxis protein CheA</fullName>
        <ecNumber evidence="2">2.7.13.3</ecNumber>
    </recommendedName>
</protein>
<keyword evidence="10" id="KW-0902">Two-component regulatory system</keyword>
<dbReference type="PRINTS" id="PR00344">
    <property type="entry name" value="BCTRLSENSOR"/>
</dbReference>
<feature type="modified residue" description="Phosphohistidine" evidence="12">
    <location>
        <position position="46"/>
    </location>
</feature>
<keyword evidence="4" id="KW-0145">Chemotaxis</keyword>
<evidence type="ECO:0000256" key="2">
    <source>
        <dbReference type="ARBA" id="ARBA00012438"/>
    </source>
</evidence>
<dbReference type="Pfam" id="PF02895">
    <property type="entry name" value="H-kinase_dim"/>
    <property type="match status" value="1"/>
</dbReference>
<dbReference type="Pfam" id="PF02518">
    <property type="entry name" value="HATPase_c"/>
    <property type="match status" value="1"/>
</dbReference>
<organism evidence="16 17">
    <name type="scientific">Chitiniphilus shinanonensis</name>
    <dbReference type="NCBI Taxonomy" id="553088"/>
    <lineage>
        <taxon>Bacteria</taxon>
        <taxon>Pseudomonadati</taxon>
        <taxon>Pseudomonadota</taxon>
        <taxon>Betaproteobacteria</taxon>
        <taxon>Neisseriales</taxon>
        <taxon>Chitinibacteraceae</taxon>
        <taxon>Chitiniphilus</taxon>
    </lineage>
</organism>
<dbReference type="Pfam" id="PF01627">
    <property type="entry name" value="Hpt"/>
    <property type="match status" value="1"/>
</dbReference>
<dbReference type="EC" id="2.7.13.3" evidence="2"/>
<feature type="domain" description="CheW-like" evidence="14">
    <location>
        <begin position="574"/>
        <end position="712"/>
    </location>
</feature>
<evidence type="ECO:0000256" key="8">
    <source>
        <dbReference type="ARBA" id="ARBA00022777"/>
    </source>
</evidence>
<dbReference type="Gene3D" id="1.20.120.160">
    <property type="entry name" value="HPT domain"/>
    <property type="match status" value="1"/>
</dbReference>
<evidence type="ECO:0000256" key="9">
    <source>
        <dbReference type="ARBA" id="ARBA00022840"/>
    </source>
</evidence>
<evidence type="ECO:0000256" key="5">
    <source>
        <dbReference type="ARBA" id="ARBA00022553"/>
    </source>
</evidence>
<dbReference type="InterPro" id="IPR036061">
    <property type="entry name" value="CheW-like_dom_sf"/>
</dbReference>
<dbReference type="Gene3D" id="2.30.30.40">
    <property type="entry name" value="SH3 Domains"/>
    <property type="match status" value="1"/>
</dbReference>
<dbReference type="PROSITE" id="PS50109">
    <property type="entry name" value="HIS_KIN"/>
    <property type="match status" value="1"/>
</dbReference>
<dbReference type="CDD" id="cd00088">
    <property type="entry name" value="HPT"/>
    <property type="match status" value="1"/>
</dbReference>
<dbReference type="SUPFAM" id="SSF50341">
    <property type="entry name" value="CheW-like"/>
    <property type="match status" value="1"/>
</dbReference>
<feature type="domain" description="Histidine kinase" evidence="13">
    <location>
        <begin position="289"/>
        <end position="582"/>
    </location>
</feature>
<comment type="catalytic activity">
    <reaction evidence="1">
        <text>ATP + protein L-histidine = ADP + protein N-phospho-L-histidine.</text>
        <dbReference type="EC" id="2.7.13.3"/>
    </reaction>
</comment>
<dbReference type="EMBL" id="BSOZ01000020">
    <property type="protein sequence ID" value="GLS04558.1"/>
    <property type="molecule type" value="Genomic_DNA"/>
</dbReference>
<evidence type="ECO:0000313" key="17">
    <source>
        <dbReference type="Proteomes" id="UP001156836"/>
    </source>
</evidence>
<dbReference type="InterPro" id="IPR037006">
    <property type="entry name" value="CheA-like_homodim_sf"/>
</dbReference>
<dbReference type="PROSITE" id="PS50894">
    <property type="entry name" value="HPT"/>
    <property type="match status" value="1"/>
</dbReference>
<comment type="function">
    <text evidence="11">Involved in the transmission of sensory signals from the chemoreceptors to the flagellar motors. CheA is autophosphorylated; it can transfer its phosphate group to either CheB or CheY.</text>
</comment>
<dbReference type="SMART" id="SM00260">
    <property type="entry name" value="CheW"/>
    <property type="match status" value="1"/>
</dbReference>
<keyword evidence="7" id="KW-0547">Nucleotide-binding</keyword>
<proteinExistence type="predicted"/>
<evidence type="ECO:0000256" key="7">
    <source>
        <dbReference type="ARBA" id="ARBA00022741"/>
    </source>
</evidence>
<evidence type="ECO:0000256" key="1">
    <source>
        <dbReference type="ARBA" id="ARBA00000085"/>
    </source>
</evidence>
<dbReference type="PANTHER" id="PTHR43395:SF10">
    <property type="entry name" value="CHEMOTAXIS PROTEIN CHEA"/>
    <property type="match status" value="1"/>
</dbReference>
<evidence type="ECO:0000259" key="14">
    <source>
        <dbReference type="PROSITE" id="PS50851"/>
    </source>
</evidence>
<keyword evidence="8" id="KW-0418">Kinase</keyword>
<evidence type="ECO:0000256" key="6">
    <source>
        <dbReference type="ARBA" id="ARBA00022679"/>
    </source>
</evidence>
<evidence type="ECO:0000256" key="4">
    <source>
        <dbReference type="ARBA" id="ARBA00022500"/>
    </source>
</evidence>
<name>A0ABQ6BSG9_9NEIS</name>
<evidence type="ECO:0000256" key="10">
    <source>
        <dbReference type="ARBA" id="ARBA00023012"/>
    </source>
</evidence>
<dbReference type="InterPro" id="IPR005467">
    <property type="entry name" value="His_kinase_dom"/>
</dbReference>
<evidence type="ECO:0000256" key="12">
    <source>
        <dbReference type="PROSITE-ProRule" id="PRU00110"/>
    </source>
</evidence>
<dbReference type="PROSITE" id="PS50851">
    <property type="entry name" value="CHEW"/>
    <property type="match status" value="1"/>
</dbReference>
<evidence type="ECO:0000259" key="13">
    <source>
        <dbReference type="PROSITE" id="PS50109"/>
    </source>
</evidence>
<keyword evidence="6" id="KW-0808">Transferase</keyword>
<reference evidence="17" key="1">
    <citation type="journal article" date="2019" name="Int. J. Syst. Evol. Microbiol.">
        <title>The Global Catalogue of Microorganisms (GCM) 10K type strain sequencing project: providing services to taxonomists for standard genome sequencing and annotation.</title>
        <authorList>
            <consortium name="The Broad Institute Genomics Platform"/>
            <consortium name="The Broad Institute Genome Sequencing Center for Infectious Disease"/>
            <person name="Wu L."/>
            <person name="Ma J."/>
        </authorList>
    </citation>
    <scope>NUCLEOTIDE SEQUENCE [LARGE SCALE GENOMIC DNA]</scope>
    <source>
        <strain evidence="17">NBRC 104970</strain>
    </source>
</reference>
<keyword evidence="9" id="KW-0067">ATP-binding</keyword>
<dbReference type="InterPro" id="IPR008207">
    <property type="entry name" value="Sig_transdc_His_kin_Hpt_dom"/>
</dbReference>
<dbReference type="Proteomes" id="UP001156836">
    <property type="component" value="Unassembled WGS sequence"/>
</dbReference>
<dbReference type="SMART" id="SM00387">
    <property type="entry name" value="HATPase_c"/>
    <property type="match status" value="1"/>
</dbReference>
<accession>A0ABQ6BSG9</accession>
<keyword evidence="17" id="KW-1185">Reference proteome</keyword>
<dbReference type="SUPFAM" id="SSF47226">
    <property type="entry name" value="Histidine-containing phosphotransfer domain, HPT domain"/>
    <property type="match status" value="1"/>
</dbReference>
<dbReference type="InterPro" id="IPR036097">
    <property type="entry name" value="HisK_dim/P_sf"/>
</dbReference>
<dbReference type="InterPro" id="IPR003594">
    <property type="entry name" value="HATPase_dom"/>
</dbReference>
<dbReference type="InterPro" id="IPR051315">
    <property type="entry name" value="Bact_Chemotaxis_CheA"/>
</dbReference>
<keyword evidence="5 12" id="KW-0597">Phosphoprotein</keyword>
<dbReference type="CDD" id="cd16916">
    <property type="entry name" value="HATPase_CheA-like"/>
    <property type="match status" value="1"/>
</dbReference>
<gene>
    <name evidence="16" type="primary">cheA-1</name>
    <name evidence="16" type="ORF">GCM10007860_17050</name>
</gene>
<dbReference type="SUPFAM" id="SSF160246">
    <property type="entry name" value="EspE N-terminal domain-like"/>
    <property type="match status" value="1"/>
</dbReference>
<evidence type="ECO:0000256" key="3">
    <source>
        <dbReference type="ARBA" id="ARBA00021495"/>
    </source>
</evidence>
<dbReference type="Gene3D" id="3.30.565.10">
    <property type="entry name" value="Histidine kinase-like ATPase, C-terminal domain"/>
    <property type="match status" value="1"/>
</dbReference>
<evidence type="ECO:0000313" key="16">
    <source>
        <dbReference type="EMBL" id="GLS04558.1"/>
    </source>
</evidence>
<dbReference type="SUPFAM" id="SSF55874">
    <property type="entry name" value="ATPase domain of HSP90 chaperone/DNA topoisomerase II/histidine kinase"/>
    <property type="match status" value="1"/>
</dbReference>
<comment type="caution">
    <text evidence="16">The sequence shown here is derived from an EMBL/GenBank/DDBJ whole genome shotgun (WGS) entry which is preliminary data.</text>
</comment>
<dbReference type="InterPro" id="IPR036890">
    <property type="entry name" value="HATPase_C_sf"/>
</dbReference>
<evidence type="ECO:0000256" key="11">
    <source>
        <dbReference type="ARBA" id="ARBA00035100"/>
    </source>
</evidence>
<dbReference type="InterPro" id="IPR036641">
    <property type="entry name" value="HPT_dom_sf"/>
</dbReference>
<dbReference type="InterPro" id="IPR037257">
    <property type="entry name" value="T2SS_E_N_sf"/>
</dbReference>
<dbReference type="SUPFAM" id="SSF47384">
    <property type="entry name" value="Homodimeric domain of signal transducing histidine kinase"/>
    <property type="match status" value="1"/>
</dbReference>
<evidence type="ECO:0000259" key="15">
    <source>
        <dbReference type="PROSITE" id="PS50894"/>
    </source>
</evidence>
<dbReference type="InterPro" id="IPR002545">
    <property type="entry name" value="CheW-lke_dom"/>
</dbReference>
<dbReference type="InterPro" id="IPR004105">
    <property type="entry name" value="CheA-like_dim"/>
</dbReference>
<dbReference type="PANTHER" id="PTHR43395">
    <property type="entry name" value="SENSOR HISTIDINE KINASE CHEA"/>
    <property type="match status" value="1"/>
</dbReference>
<dbReference type="SMART" id="SM01231">
    <property type="entry name" value="H-kinase_dim"/>
    <property type="match status" value="1"/>
</dbReference>
<feature type="domain" description="HPt" evidence="15">
    <location>
        <begin position="1"/>
        <end position="103"/>
    </location>
</feature>
<dbReference type="Pfam" id="PF01584">
    <property type="entry name" value="CheW"/>
    <property type="match status" value="1"/>
</dbReference>
<dbReference type="InterPro" id="IPR004358">
    <property type="entry name" value="Sig_transdc_His_kin-like_C"/>
</dbReference>
<sequence>MDMDMARDALVQEARELLAAMENALLEIEAEGASPDAINAIFRAAHTIKGSAGLFAFDRIVGFTHIVESVLDRVRNGTQPLDEPLMALLLECSDYIAALVDAIEARREDIEPDPERRARLEDALNALLGAGAAPKAPVAVATAAPEAAGQVEVEGGESVSSDNWHLSLRFSPDVLRHGMDPMSFLRYLGTLGRIVHIVTLPDAMPPAEEFDAESCYLGFEIDFASEVDRQTIEGVFEFVREDSDIRILPPHGKVAEYISLIGALPEPAGRLGEILVKGGALTQAELEQVLAHQAAEPVPAKPIGTLLVEREVVPQAVVAAALTKQKQGEEKRAQEQKFIKVEVNKLDALIDLVGELVIAGAATNLLARKQKDPQFEEVSQALSTLVEQIRDAALTLRMVPIGEVFQRFPRVVRDISRELGKEIQLVVTGADTELDKSMVEKLSDPLMHIVRNAMDHGIESTAARVDAGKPAGGTLRLNAYHESGSIVIEVSDDGKGLDRERILKKGIERGLVQPDQVLSDSEVFRLIFEAGFSTAETVTNLSGRGVGMDVVRKNIEALRGEVEILSRAGQGTTVRIRLPLTLAIIDGFQVMVGESTFVIPLELVVECIDVGGHDTRHNIVKLRGEPLPFVRLRELFDLPPATGVRESLVVVQYGQHRAGVVVDRLMGEFQAVIKPLGLLFNQVRGISGSTILGDGRVALILDVPNLVQRASRAQAALAWQGQATSMPEQTGGNS</sequence>
<dbReference type="CDD" id="cd00731">
    <property type="entry name" value="CheA_reg"/>
    <property type="match status" value="1"/>
</dbReference>